<organism evidence="2 3">
    <name type="scientific">Sphaerosporella brunnea</name>
    <dbReference type="NCBI Taxonomy" id="1250544"/>
    <lineage>
        <taxon>Eukaryota</taxon>
        <taxon>Fungi</taxon>
        <taxon>Dikarya</taxon>
        <taxon>Ascomycota</taxon>
        <taxon>Pezizomycotina</taxon>
        <taxon>Pezizomycetes</taxon>
        <taxon>Pezizales</taxon>
        <taxon>Pyronemataceae</taxon>
        <taxon>Sphaerosporella</taxon>
    </lineage>
</organism>
<accession>A0A5J5EHY6</accession>
<proteinExistence type="predicted"/>
<evidence type="ECO:0000313" key="2">
    <source>
        <dbReference type="EMBL" id="KAA8894599.1"/>
    </source>
</evidence>
<sequence>MSPFFHDSISLEITAASIRRVSQGRAPAAAASEAAVATPAVDAGVMMPTSDAAVATPAADGETSQAAGIYLLLPLLRALPDNRPTDSSSPTTTITDPRQSDDVTKRKRKPKRKRACIYTFLPLPLYRALPDNRPMGPSPPTIPASGVKKGNGKAKPKRKPKKAIHQEKKPENSQPCDILKVTGEAAVTPGPASASVLAVQQKTVSIYVDVSNYTGMEIAWEPNDTGSGITCTFRGSI</sequence>
<comment type="caution">
    <text evidence="2">The sequence shown here is derived from an EMBL/GenBank/DDBJ whole genome shotgun (WGS) entry which is preliminary data.</text>
</comment>
<feature type="region of interest" description="Disordered" evidence="1">
    <location>
        <begin position="130"/>
        <end position="176"/>
    </location>
</feature>
<evidence type="ECO:0000256" key="1">
    <source>
        <dbReference type="SAM" id="MobiDB-lite"/>
    </source>
</evidence>
<feature type="region of interest" description="Disordered" evidence="1">
    <location>
        <begin position="81"/>
        <end position="111"/>
    </location>
</feature>
<evidence type="ECO:0000313" key="3">
    <source>
        <dbReference type="Proteomes" id="UP000326924"/>
    </source>
</evidence>
<reference evidence="2 3" key="1">
    <citation type="submission" date="2019-09" db="EMBL/GenBank/DDBJ databases">
        <title>Draft genome of the ectomycorrhizal ascomycete Sphaerosporella brunnea.</title>
        <authorList>
            <consortium name="DOE Joint Genome Institute"/>
            <person name="Benucci G.M."/>
            <person name="Marozzi G."/>
            <person name="Antonielli L."/>
            <person name="Sanchez S."/>
            <person name="Marco P."/>
            <person name="Wang X."/>
            <person name="Falini L.B."/>
            <person name="Barry K."/>
            <person name="Haridas S."/>
            <person name="Lipzen A."/>
            <person name="Labutti K."/>
            <person name="Grigoriev I.V."/>
            <person name="Murat C."/>
            <person name="Martin F."/>
            <person name="Albertini E."/>
            <person name="Donnini D."/>
            <person name="Bonito G."/>
        </authorList>
    </citation>
    <scope>NUCLEOTIDE SEQUENCE [LARGE SCALE GENOMIC DNA]</scope>
    <source>
        <strain evidence="2 3">Sb_GMNB300</strain>
    </source>
</reference>
<keyword evidence="3" id="KW-1185">Reference proteome</keyword>
<feature type="compositionally biased region" description="Basic residues" evidence="1">
    <location>
        <begin position="150"/>
        <end position="163"/>
    </location>
</feature>
<feature type="compositionally biased region" description="Low complexity" evidence="1">
    <location>
        <begin position="81"/>
        <end position="97"/>
    </location>
</feature>
<dbReference type="InParanoid" id="A0A5J5EHY6"/>
<gene>
    <name evidence="2" type="ORF">FN846DRAFT_894940</name>
</gene>
<dbReference type="EMBL" id="VXIS01000327">
    <property type="protein sequence ID" value="KAA8894599.1"/>
    <property type="molecule type" value="Genomic_DNA"/>
</dbReference>
<protein>
    <submittedName>
        <fullName evidence="2">Uncharacterized protein</fullName>
    </submittedName>
</protein>
<name>A0A5J5EHY6_9PEZI</name>
<dbReference type="AlphaFoldDB" id="A0A5J5EHY6"/>
<dbReference type="Proteomes" id="UP000326924">
    <property type="component" value="Unassembled WGS sequence"/>
</dbReference>